<evidence type="ECO:0000313" key="1">
    <source>
        <dbReference type="EMBL" id="AMP06604.1"/>
    </source>
</evidence>
<dbReference type="AlphaFoldDB" id="A0A127Q9A4"/>
<sequence>MIKGRFCGFFFLPAGGCRRGRPPWRMKIHFTFQNTIVNYCYICN</sequence>
<reference evidence="1 2" key="1">
    <citation type="submission" date="2015-11" db="EMBL/GenBank/DDBJ databases">
        <title>Exploring the genomic traits of fungus-feeding bacterial genus Collimonas.</title>
        <authorList>
            <person name="Song C."/>
            <person name="Schmidt R."/>
            <person name="de Jager V."/>
            <person name="Krzyzanowska D."/>
            <person name="Jongedijk E."/>
            <person name="Cankar K."/>
            <person name="Beekwilder J."/>
            <person name="van Veen A."/>
            <person name="de Boer W."/>
            <person name="van Veen J.A."/>
            <person name="Garbeva P."/>
        </authorList>
    </citation>
    <scope>NUCLEOTIDE SEQUENCE [LARGE SCALE GENOMIC DNA]</scope>
    <source>
        <strain evidence="1 2">Ter91</strain>
    </source>
</reference>
<dbReference type="Proteomes" id="UP000074561">
    <property type="component" value="Chromosome"/>
</dbReference>
<accession>A0A127Q9A4</accession>
<dbReference type="STRING" id="279113.CPter91_4291"/>
<proteinExistence type="predicted"/>
<evidence type="ECO:0000313" key="2">
    <source>
        <dbReference type="Proteomes" id="UP000074561"/>
    </source>
</evidence>
<protein>
    <submittedName>
        <fullName evidence="1">Uncharacterized protein</fullName>
    </submittedName>
</protein>
<gene>
    <name evidence="1" type="ORF">CPter91_4291</name>
</gene>
<name>A0A127Q9A4_9BURK</name>
<organism evidence="1 2">
    <name type="scientific">Collimonas pratensis</name>
    <dbReference type="NCBI Taxonomy" id="279113"/>
    <lineage>
        <taxon>Bacteria</taxon>
        <taxon>Pseudomonadati</taxon>
        <taxon>Pseudomonadota</taxon>
        <taxon>Betaproteobacteria</taxon>
        <taxon>Burkholderiales</taxon>
        <taxon>Oxalobacteraceae</taxon>
        <taxon>Collimonas</taxon>
    </lineage>
</organism>
<dbReference type="PATRIC" id="fig|279113.9.peg.4259"/>
<dbReference type="KEGG" id="cpra:CPter91_4291"/>
<dbReference type="EMBL" id="CP013234">
    <property type="protein sequence ID" value="AMP06604.1"/>
    <property type="molecule type" value="Genomic_DNA"/>
</dbReference>